<gene>
    <name evidence="8" type="ORF">BBOV_IV001950</name>
</gene>
<proteinExistence type="inferred from homology"/>
<dbReference type="PANTHER" id="PTHR43330:SF7">
    <property type="entry name" value="METHIONINE AMINOPEPTIDASE 1"/>
    <property type="match status" value="1"/>
</dbReference>
<dbReference type="PRINTS" id="PR00599">
    <property type="entry name" value="MAPEPTIDASE"/>
</dbReference>
<dbReference type="GO" id="GO:0070006">
    <property type="term" value="F:metalloaminopeptidase activity"/>
    <property type="evidence" value="ECO:0007669"/>
    <property type="project" value="UniProtKB-UniRule"/>
</dbReference>
<feature type="binding site" evidence="5">
    <location>
        <position position="275"/>
    </location>
    <ligand>
        <name>a divalent metal cation</name>
        <dbReference type="ChEBI" id="CHEBI:60240"/>
        <label>1</label>
    </ligand>
</feature>
<feature type="binding site" evidence="5">
    <location>
        <position position="450"/>
    </location>
    <ligand>
        <name>a divalent metal cation</name>
        <dbReference type="ChEBI" id="CHEBI:60240"/>
        <label>2</label>
        <note>catalytic</note>
    </ligand>
</feature>
<dbReference type="STRING" id="5865.A7AVG6"/>
<evidence type="ECO:0000256" key="1">
    <source>
        <dbReference type="ARBA" id="ARBA00022438"/>
    </source>
</evidence>
<feature type="binding site" evidence="5">
    <location>
        <position position="578"/>
    </location>
    <ligand>
        <name>a divalent metal cation</name>
        <dbReference type="ChEBI" id="CHEBI:60240"/>
        <label>2</label>
        <note>catalytic</note>
    </ligand>
</feature>
<dbReference type="PANTHER" id="PTHR43330">
    <property type="entry name" value="METHIONINE AMINOPEPTIDASE"/>
    <property type="match status" value="1"/>
</dbReference>
<dbReference type="GO" id="GO:0046872">
    <property type="term" value="F:metal ion binding"/>
    <property type="evidence" value="ECO:0007669"/>
    <property type="project" value="UniProtKB-UniRule"/>
</dbReference>
<dbReference type="AlphaFoldDB" id="A7AVG6"/>
<feature type="binding site" evidence="5">
    <location>
        <position position="521"/>
    </location>
    <ligand>
        <name>substrate</name>
    </ligand>
</feature>
<dbReference type="InParanoid" id="A7AVG6"/>
<dbReference type="GO" id="GO:0004239">
    <property type="term" value="F:initiator methionyl aminopeptidase activity"/>
    <property type="evidence" value="ECO:0007669"/>
    <property type="project" value="UniProtKB-UniRule"/>
</dbReference>
<feature type="binding site" evidence="5">
    <location>
        <position position="450"/>
    </location>
    <ligand>
        <name>a divalent metal cation</name>
        <dbReference type="ChEBI" id="CHEBI:60240"/>
        <label>1</label>
    </ligand>
</feature>
<comment type="catalytic activity">
    <reaction evidence="5">
        <text>Release of N-terminal amino acids, preferentially methionine, from peptides and arylamides.</text>
        <dbReference type="EC" id="3.4.11.18"/>
    </reaction>
</comment>
<reference evidence="9" key="2">
    <citation type="journal article" date="2020" name="Data Brief">
        <title>Transcriptome dataset of Babesia bovis life stages within vertebrate and invertebrate hosts.</title>
        <authorList>
            <person name="Ueti M.W."/>
            <person name="Johnson W.C."/>
            <person name="Kappmeyer L.S."/>
            <person name="Herndon D.R."/>
            <person name="Mousel M.R."/>
            <person name="Reif K.E."/>
            <person name="Taus N.S."/>
            <person name="Ifeonu O.O."/>
            <person name="Silva J.C."/>
            <person name="Suarez C.E."/>
            <person name="Brayton K.A."/>
        </authorList>
    </citation>
    <scope>NUCLEOTIDE SEQUENCE [LARGE SCALE GENOMIC DNA]</scope>
</reference>
<sequence length="611" mass="69383">MILPFVALVAALSTYNANVVLVGSICRVYGNASPRCYFHGLAPQPRHLGFLSQCSPRGLQNSHQANKRNVNAIYSQKHILDKERYIRRPKPEGFGIKKKKTPEPKSNRTKEIVDDFAKQYPSASIKELWEHYEFTGPIKKGIVTGRLLPGKNIKRPNYYASGLPKYVDYPRDVDYRGEHDPRGTIKTDSEIAGIRYACRIAREVLDSVSPLIVEGMFTDYIDRHIHRMCRLKKVYPSPLNYHGFPKSVCTSINEIVCHGIPDSTVLAAGDIINVDVTVYADGFHGDVSETFMVLPAEDPKKLASMNHDIGMYERNKLRYNAKFHDNLWDSGATVMTELNILQCMDTAVRRLGPQDGWEEWFDMLYTGDPGRRPIFGTKNNDDLDPVAKRIMPDIEAWYTANEAVTYKGRVVGVVESQIPTYIAPPGQPKRYATLENPEVIHHIFNRVDPDRRKKPYLFTHTFKEDIELMQITHDAMMKAIAICAPGVPISRIGDVISDHVEQYGFRVVPNLVGHGIGRNFHENPIIEHTRNQSEVVMEPGMVFTIEPIVTRSMDCEVITWPDGWTMATSDARKTAQFEHTVLITDHGHEILTQRLPSSPPLIWNTDLQVMY</sequence>
<comment type="cofactor">
    <cofactor evidence="5">
        <name>Co(2+)</name>
        <dbReference type="ChEBI" id="CHEBI:48828"/>
    </cofactor>
    <cofactor evidence="5">
        <name>Zn(2+)</name>
        <dbReference type="ChEBI" id="CHEBI:29105"/>
    </cofactor>
    <cofactor evidence="5">
        <name>Mn(2+)</name>
        <dbReference type="ChEBI" id="CHEBI:29035"/>
    </cofactor>
    <cofactor evidence="5">
        <name>Fe(2+)</name>
        <dbReference type="ChEBI" id="CHEBI:29033"/>
    </cofactor>
    <text evidence="5">Binds 2 divalent metal cations per subunit. Has a high-affinity and a low affinity metal-binding site. The true nature of the physiological cofactor is under debate. The enzyme is active with cobalt, zinc, manganese or divalent iron ions. Most likely, methionine aminopeptidases function as mononuclear Fe(2+)-metalloproteases under physiological conditions, and the catalytically relevant metal-binding site has been assigned to the histidine-containing high-affinity site.</text>
</comment>
<keyword evidence="3 5" id="KW-0479">Metal-binding</keyword>
<dbReference type="EC" id="3.4.11.18" evidence="8"/>
<evidence type="ECO:0000313" key="8">
    <source>
        <dbReference type="EMBL" id="EDO05792.1"/>
    </source>
</evidence>
<feature type="signal peptide" evidence="6">
    <location>
        <begin position="1"/>
        <end position="17"/>
    </location>
</feature>
<dbReference type="Proteomes" id="UP000002173">
    <property type="component" value="Unassembled WGS sequence"/>
</dbReference>
<evidence type="ECO:0000256" key="3">
    <source>
        <dbReference type="ARBA" id="ARBA00022723"/>
    </source>
</evidence>
<feature type="chain" id="PRO_5002704420" evidence="6">
    <location>
        <begin position="18"/>
        <end position="611"/>
    </location>
</feature>
<keyword evidence="2 5" id="KW-0645">Protease</keyword>
<dbReference type="GO" id="GO:0006508">
    <property type="term" value="P:proteolysis"/>
    <property type="evidence" value="ECO:0007669"/>
    <property type="project" value="UniProtKB-KW"/>
</dbReference>
<evidence type="ECO:0000256" key="4">
    <source>
        <dbReference type="ARBA" id="ARBA00022801"/>
    </source>
</evidence>
<dbReference type="KEGG" id="bbo:BBOV_IV001950"/>
<dbReference type="HAMAP" id="MF_01974">
    <property type="entry name" value="MetAP_1"/>
    <property type="match status" value="1"/>
</dbReference>
<feature type="domain" description="Peptidase M24" evidence="7">
    <location>
        <begin position="464"/>
        <end position="585"/>
    </location>
</feature>
<dbReference type="InterPro" id="IPR036005">
    <property type="entry name" value="Creatinase/aminopeptidase-like"/>
</dbReference>
<feature type="binding site" evidence="5">
    <location>
        <position position="578"/>
    </location>
    <ligand>
        <name>a divalent metal cation</name>
        <dbReference type="ChEBI" id="CHEBI:60240"/>
        <label>1</label>
    </ligand>
</feature>
<dbReference type="Pfam" id="PF00557">
    <property type="entry name" value="Peptidase_M24"/>
    <property type="match status" value="2"/>
</dbReference>
<evidence type="ECO:0000256" key="5">
    <source>
        <dbReference type="HAMAP-Rule" id="MF_03174"/>
    </source>
</evidence>
<evidence type="ECO:0000256" key="2">
    <source>
        <dbReference type="ARBA" id="ARBA00022670"/>
    </source>
</evidence>
<reference evidence="9" key="3">
    <citation type="journal article" date="2021" name="Int. J. Parasitol.">
        <title>Comparative analysis of gene expression between Babesia bovis blood stages and kinetes allowed by improved genome annotation.</title>
        <authorList>
            <person name="Ueti M.W."/>
            <person name="Johnson W.C."/>
            <person name="Kappmeyer L.S."/>
            <person name="Herndon D.R."/>
            <person name="Mousel M.R."/>
            <person name="Reif K.E."/>
            <person name="Taus N.S."/>
            <person name="Ifeonu O.O."/>
            <person name="Silva J.C."/>
            <person name="Suarez C.E."/>
            <person name="Brayton K.A."/>
        </authorList>
    </citation>
    <scope>NUCLEOTIDE SEQUENCE [LARGE SCALE GENOMIC DNA]</scope>
</reference>
<dbReference type="EMBL" id="AAXT01000004">
    <property type="protein sequence ID" value="EDO05792.1"/>
    <property type="molecule type" value="Genomic_DNA"/>
</dbReference>
<dbReference type="Gene3D" id="3.90.230.10">
    <property type="entry name" value="Creatinase/methionine aminopeptidase superfamily"/>
    <property type="match status" value="2"/>
</dbReference>
<accession>A7AVG6</accession>
<feature type="binding site" evidence="5">
    <location>
        <position position="514"/>
    </location>
    <ligand>
        <name>a divalent metal cation</name>
        <dbReference type="ChEBI" id="CHEBI:60240"/>
        <label>2</label>
        <note>catalytic</note>
    </ligand>
</feature>
<comment type="similarity">
    <text evidence="5">Belongs to the peptidase M24A family. Methionine aminopeptidase type 1 subfamily.</text>
</comment>
<dbReference type="GeneID" id="5477579"/>
<dbReference type="OMA" id="CETYMVM"/>
<dbReference type="InterPro" id="IPR001714">
    <property type="entry name" value="Pept_M24_MAP"/>
</dbReference>
<keyword evidence="9" id="KW-1185">Reference proteome</keyword>
<protein>
    <submittedName>
        <fullName evidence="8">Methionine aminopeptidase I, putative</fullName>
        <ecNumber evidence="8">3.4.11.18</ecNumber>
    </submittedName>
</protein>
<dbReference type="InterPro" id="IPR002467">
    <property type="entry name" value="Pept_M24A_MAP1"/>
</dbReference>
<feature type="binding site" evidence="5">
    <location>
        <position position="546"/>
    </location>
    <ligand>
        <name>a divalent metal cation</name>
        <dbReference type="ChEBI" id="CHEBI:60240"/>
        <label>2</label>
        <note>catalytic</note>
    </ligand>
</feature>
<evidence type="ECO:0000259" key="7">
    <source>
        <dbReference type="Pfam" id="PF00557"/>
    </source>
</evidence>
<name>A7AVG6_BABBO</name>
<organism evidence="8 9">
    <name type="scientific">Babesia bovis</name>
    <dbReference type="NCBI Taxonomy" id="5865"/>
    <lineage>
        <taxon>Eukaryota</taxon>
        <taxon>Sar</taxon>
        <taxon>Alveolata</taxon>
        <taxon>Apicomplexa</taxon>
        <taxon>Aconoidasida</taxon>
        <taxon>Piroplasmida</taxon>
        <taxon>Babesiidae</taxon>
        <taxon>Babesia</taxon>
    </lineage>
</organism>
<evidence type="ECO:0000256" key="6">
    <source>
        <dbReference type="SAM" id="SignalP"/>
    </source>
</evidence>
<comment type="caution">
    <text evidence="8">The sequence shown here is derived from an EMBL/GenBank/DDBJ whole genome shotgun (WGS) entry which is preliminary data.</text>
</comment>
<dbReference type="VEuPathDB" id="PiroplasmaDB:BBOV_IV001950"/>
<dbReference type="eggNOG" id="KOG2738">
    <property type="taxonomic scope" value="Eukaryota"/>
</dbReference>
<keyword evidence="1 5" id="KW-0031">Aminopeptidase</keyword>
<dbReference type="GO" id="GO:0005829">
    <property type="term" value="C:cytosol"/>
    <property type="evidence" value="ECO:0007669"/>
    <property type="project" value="TreeGrafter"/>
</dbReference>
<keyword evidence="6" id="KW-0732">Signal</keyword>
<dbReference type="RefSeq" id="XP_001609360.1">
    <property type="nucleotide sequence ID" value="XM_001609310.1"/>
</dbReference>
<keyword evidence="4 5" id="KW-0378">Hydrolase</keyword>
<reference evidence="8 9" key="1">
    <citation type="journal article" date="2007" name="PLoS Pathog.">
        <title>Genome sequence of Babesia bovis and comparative analysis of apicomplexan hemoprotozoa.</title>
        <authorList>
            <person name="Brayton K.A."/>
            <person name="Lau A.O.T."/>
            <person name="Herndon D.R."/>
            <person name="Hannick L."/>
            <person name="Kappmeyer L.S."/>
            <person name="Berens S.J."/>
            <person name="Bidwell S.L."/>
            <person name="Brown W.C."/>
            <person name="Crabtree J."/>
            <person name="Fadrosh D."/>
            <person name="Feldblum T."/>
            <person name="Forberger H.A."/>
            <person name="Haas B.J."/>
            <person name="Howell J.M."/>
            <person name="Khouri H."/>
            <person name="Koo H."/>
            <person name="Mann D.J."/>
            <person name="Norimine J."/>
            <person name="Paulsen I.T."/>
            <person name="Radune D."/>
            <person name="Ren Q."/>
            <person name="Smith R.K. Jr."/>
            <person name="Suarez C.E."/>
            <person name="White O."/>
            <person name="Wortman J.R."/>
            <person name="Knowles D.P. Jr."/>
            <person name="McElwain T.F."/>
            <person name="Nene V.M."/>
        </authorList>
    </citation>
    <scope>NUCLEOTIDE SEQUENCE [LARGE SCALE GENOMIC DNA]</scope>
    <source>
        <strain evidence="8">T2Bo</strain>
    </source>
</reference>
<dbReference type="InterPro" id="IPR000994">
    <property type="entry name" value="Pept_M24"/>
</dbReference>
<evidence type="ECO:0000313" key="9">
    <source>
        <dbReference type="Proteomes" id="UP000002173"/>
    </source>
</evidence>
<feature type="domain" description="Peptidase M24" evidence="7">
    <location>
        <begin position="193"/>
        <end position="297"/>
    </location>
</feature>
<dbReference type="SUPFAM" id="SSF55920">
    <property type="entry name" value="Creatinase/aminopeptidase"/>
    <property type="match status" value="1"/>
</dbReference>
<feature type="binding site" evidence="5">
    <location>
        <position position="258"/>
    </location>
    <ligand>
        <name>substrate</name>
    </ligand>
</feature>
<dbReference type="CDD" id="cd01086">
    <property type="entry name" value="MetAP1"/>
    <property type="match status" value="1"/>
</dbReference>